<accession>A0A0C9W5J6</accession>
<dbReference type="Proteomes" id="UP000053820">
    <property type="component" value="Unassembled WGS sequence"/>
</dbReference>
<dbReference type="AlphaFoldDB" id="A0A0C9W5J6"/>
<dbReference type="GO" id="GO:0000724">
    <property type="term" value="P:double-strand break repair via homologous recombination"/>
    <property type="evidence" value="ECO:0007669"/>
    <property type="project" value="TreeGrafter"/>
</dbReference>
<dbReference type="GO" id="GO:0031297">
    <property type="term" value="P:replication fork processing"/>
    <property type="evidence" value="ECO:0007669"/>
    <property type="project" value="InterPro"/>
</dbReference>
<dbReference type="EMBL" id="KN839858">
    <property type="protein sequence ID" value="KIJ61983.1"/>
    <property type="molecule type" value="Genomic_DNA"/>
</dbReference>
<sequence>MGFLENADLELLSKRDPNDSVFEVFLKMVVQAVYSLNANGDMDLKQRSSHIKKLLQMAVPVSPVPFSRTSPPSPHALSMLVNRFSAMAVALHLDPTPANVKFRIGQARRCVSFKGADDNSRVACVYGMMYFAMIVRHHGVPGGLEEVLGWLGEMADVLMDEYKEGEGVGRRVATTTTLIQLLIGSVRRVIETQSLEKGRTRVEYPDPALLDGPWVTRVFNPRTDLVTINQTGVEIRMLVQSFLDARLKALPQAQPPPPPPVVHSIESQESQDEYDKMFLDLDDAELLAALGEGPEIVVVTDLKAKEDALCKVLDKSITPAVYRLVCKHLGENEGVRTRDNHAEIVDEWIDCWVGCANVLVQNSHKDWGLYMKLGHQSWEKIIDSSWRRRVGLRFNLTLLRLDPGAYSKLKDEFIGVLLVGFLSCKTTIEHEFASVVFSLDGLQHPLLRGFPFAPLPGSKKFEITQGEYDTARVQLIESRCSSLMRRVHPDRGCSCFLERSCVSPR</sequence>
<gene>
    <name evidence="1" type="ORF">HYDPIDRAFT_95349</name>
</gene>
<evidence type="ECO:0000313" key="2">
    <source>
        <dbReference type="Proteomes" id="UP000053820"/>
    </source>
</evidence>
<dbReference type="GO" id="GO:0005634">
    <property type="term" value="C:nucleus"/>
    <property type="evidence" value="ECO:0007669"/>
    <property type="project" value="InterPro"/>
</dbReference>
<evidence type="ECO:0000313" key="1">
    <source>
        <dbReference type="EMBL" id="KIJ61983.1"/>
    </source>
</evidence>
<dbReference type="OrthoDB" id="2386201at2759"/>
<organism evidence="1 2">
    <name type="scientific">Hydnomerulius pinastri MD-312</name>
    <dbReference type="NCBI Taxonomy" id="994086"/>
    <lineage>
        <taxon>Eukaryota</taxon>
        <taxon>Fungi</taxon>
        <taxon>Dikarya</taxon>
        <taxon>Basidiomycota</taxon>
        <taxon>Agaricomycotina</taxon>
        <taxon>Agaricomycetes</taxon>
        <taxon>Agaricomycetidae</taxon>
        <taxon>Boletales</taxon>
        <taxon>Boletales incertae sedis</taxon>
        <taxon>Leucogyrophana</taxon>
    </lineage>
</organism>
<keyword evidence="2" id="KW-1185">Reference proteome</keyword>
<dbReference type="HOGENOM" id="CLU_612681_0_0_1"/>
<name>A0A0C9W5J6_9AGAM</name>
<dbReference type="GO" id="GO:0035361">
    <property type="term" value="C:Cul8-RING ubiquitin ligase complex"/>
    <property type="evidence" value="ECO:0007669"/>
    <property type="project" value="TreeGrafter"/>
</dbReference>
<dbReference type="PANTHER" id="PTHR28122">
    <property type="entry name" value="E3 UBIQUITIN-PROTEIN LIGASE SUBSTRATE RECEPTOR MMS22"/>
    <property type="match status" value="1"/>
</dbReference>
<reference evidence="1 2" key="1">
    <citation type="submission" date="2014-04" db="EMBL/GenBank/DDBJ databases">
        <title>Evolutionary Origins and Diversification of the Mycorrhizal Mutualists.</title>
        <authorList>
            <consortium name="DOE Joint Genome Institute"/>
            <consortium name="Mycorrhizal Genomics Consortium"/>
            <person name="Kohler A."/>
            <person name="Kuo A."/>
            <person name="Nagy L.G."/>
            <person name="Floudas D."/>
            <person name="Copeland A."/>
            <person name="Barry K.W."/>
            <person name="Cichocki N."/>
            <person name="Veneault-Fourrey C."/>
            <person name="LaButti K."/>
            <person name="Lindquist E.A."/>
            <person name="Lipzen A."/>
            <person name="Lundell T."/>
            <person name="Morin E."/>
            <person name="Murat C."/>
            <person name="Riley R."/>
            <person name="Ohm R."/>
            <person name="Sun H."/>
            <person name="Tunlid A."/>
            <person name="Henrissat B."/>
            <person name="Grigoriev I.V."/>
            <person name="Hibbett D.S."/>
            <person name="Martin F."/>
        </authorList>
    </citation>
    <scope>NUCLEOTIDE SEQUENCE [LARGE SCALE GENOMIC DNA]</scope>
    <source>
        <strain evidence="1 2">MD-312</strain>
    </source>
</reference>
<protein>
    <submittedName>
        <fullName evidence="1">Unplaced genomic scaffold scaffold_24, whole genome shotgun sequence</fullName>
    </submittedName>
</protein>
<dbReference type="InterPro" id="IPR019021">
    <property type="entry name" value="Mms22"/>
</dbReference>
<dbReference type="PANTHER" id="PTHR28122:SF1">
    <property type="entry name" value="E3 UBIQUITIN-PROTEIN LIGASE SUBSTRATE RECEPTOR MMS22"/>
    <property type="match status" value="1"/>
</dbReference>
<proteinExistence type="predicted"/>
<dbReference type="Pfam" id="PF09462">
    <property type="entry name" value="Mus7"/>
    <property type="match status" value="1"/>
</dbReference>